<dbReference type="GO" id="GO:0003677">
    <property type="term" value="F:DNA binding"/>
    <property type="evidence" value="ECO:0007669"/>
    <property type="project" value="InterPro"/>
</dbReference>
<dbReference type="InterPro" id="IPR007889">
    <property type="entry name" value="HTH_Psq"/>
</dbReference>
<feature type="domain" description="HTH psq-type" evidence="3">
    <location>
        <begin position="53"/>
        <end position="92"/>
    </location>
</feature>
<dbReference type="InterPro" id="IPR036397">
    <property type="entry name" value="RNaseH_sf"/>
</dbReference>
<dbReference type="KEGG" id="aqu:100635747"/>
<dbReference type="InterPro" id="IPR050863">
    <property type="entry name" value="CenT-Element_Derived"/>
</dbReference>
<dbReference type="Gene3D" id="3.30.420.10">
    <property type="entry name" value="Ribonuclease H-like superfamily/Ribonuclease H"/>
    <property type="match status" value="1"/>
</dbReference>
<evidence type="ECO:0000259" key="2">
    <source>
        <dbReference type="Pfam" id="PF03184"/>
    </source>
</evidence>
<evidence type="ECO:0000259" key="3">
    <source>
        <dbReference type="Pfam" id="PF05225"/>
    </source>
</evidence>
<organism evidence="4 5">
    <name type="scientific">Amphimedon queenslandica</name>
    <name type="common">Sponge</name>
    <dbReference type="NCBI Taxonomy" id="400682"/>
    <lineage>
        <taxon>Eukaryota</taxon>
        <taxon>Metazoa</taxon>
        <taxon>Porifera</taxon>
        <taxon>Demospongiae</taxon>
        <taxon>Heteroscleromorpha</taxon>
        <taxon>Haplosclerida</taxon>
        <taxon>Niphatidae</taxon>
        <taxon>Amphimedon</taxon>
    </lineage>
</organism>
<feature type="domain" description="DDE-1" evidence="2">
    <location>
        <begin position="242"/>
        <end position="378"/>
    </location>
</feature>
<evidence type="ECO:0000313" key="4">
    <source>
        <dbReference type="EnsemblMetazoa" id="XP_003390195.1"/>
    </source>
</evidence>
<feature type="compositionally biased region" description="Basic and acidic residues" evidence="1">
    <location>
        <begin position="456"/>
        <end position="472"/>
    </location>
</feature>
<dbReference type="Gene3D" id="1.10.10.60">
    <property type="entry name" value="Homeodomain-like"/>
    <property type="match status" value="1"/>
</dbReference>
<dbReference type="PANTHER" id="PTHR19303">
    <property type="entry name" value="TRANSPOSON"/>
    <property type="match status" value="1"/>
</dbReference>
<evidence type="ECO:0000256" key="1">
    <source>
        <dbReference type="SAM" id="MobiDB-lite"/>
    </source>
</evidence>
<gene>
    <name evidence="4" type="primary">100635747</name>
</gene>
<dbReference type="Pfam" id="PF03184">
    <property type="entry name" value="DDE_1"/>
    <property type="match status" value="1"/>
</dbReference>
<protein>
    <recommendedName>
        <fullName evidence="6">HTH CENPB-type domain-containing protein</fullName>
    </recommendedName>
</protein>
<name>A0AAN0IIN3_AMPQE</name>
<dbReference type="Pfam" id="PF05225">
    <property type="entry name" value="HTH_psq"/>
    <property type="match status" value="1"/>
</dbReference>
<sequence length="472" mass="52915">MSQLVRSCGDVPLSERVFKSTCTTAPFIMSHLYCVSCPDMKPQRPEFYKQWDDDAMSRAMKAVLETGMSVRRAATEYNVPKSTLNDRIQGKVIHGCRSGPSRYLTEAEEEELLRFLIRSASIGYPKSRNAVIALVQRACNNKGLSVTVTHGWWEGFCRRNPSIVLRAPAQLCLARAKASDPEVFEHYFDLLESTLTEYDISDKPMQIFNMDETGVPLSPDLPKGVFKKGSKAVAVTSGDKSQLTVVACVSAGGFCIPPMVILDRKTLHPDMTIGELPGTTYGLSSKGWIDSELFNMWFNGHFLRYAPPVRPLLLLMDGHSTHFCPETIRLASEQDVVIFTLPPNTTHLAQPLDKGCFGPLKAEWKKVCHEHLVKEGRVVTRYSFSKLFGQAWMRSMTIKNIIAGFRVTGVYPLDRSKLLGKDEEDVSKVIPFNPMISRSPYPKKVRACTSDEANEDFVKESVKKSKEEADKK</sequence>
<reference evidence="4" key="2">
    <citation type="submission" date="2024-06" db="UniProtKB">
        <authorList>
            <consortium name="EnsemblMetazoa"/>
        </authorList>
    </citation>
    <scope>IDENTIFICATION</scope>
</reference>
<keyword evidence="5" id="KW-1185">Reference proteome</keyword>
<dbReference type="EnsemblMetazoa" id="XM_003390147.2">
    <property type="protein sequence ID" value="XP_003390195.1"/>
    <property type="gene ID" value="LOC100635747"/>
</dbReference>
<accession>A0AAN0IIN3</accession>
<dbReference type="PANTHER" id="PTHR19303:SF74">
    <property type="entry name" value="POGO TRANSPOSABLE ELEMENT WITH KRAB DOMAIN"/>
    <property type="match status" value="1"/>
</dbReference>
<dbReference type="Proteomes" id="UP000007879">
    <property type="component" value="Unassembled WGS sequence"/>
</dbReference>
<evidence type="ECO:0008006" key="6">
    <source>
        <dbReference type="Google" id="ProtNLM"/>
    </source>
</evidence>
<reference evidence="5" key="1">
    <citation type="journal article" date="2010" name="Nature">
        <title>The Amphimedon queenslandica genome and the evolution of animal complexity.</title>
        <authorList>
            <person name="Srivastava M."/>
            <person name="Simakov O."/>
            <person name="Chapman J."/>
            <person name="Fahey B."/>
            <person name="Gauthier M.E."/>
            <person name="Mitros T."/>
            <person name="Richards G.S."/>
            <person name="Conaco C."/>
            <person name="Dacre M."/>
            <person name="Hellsten U."/>
            <person name="Larroux C."/>
            <person name="Putnam N.H."/>
            <person name="Stanke M."/>
            <person name="Adamska M."/>
            <person name="Darling A."/>
            <person name="Degnan S.M."/>
            <person name="Oakley T.H."/>
            <person name="Plachetzki D.C."/>
            <person name="Zhai Y."/>
            <person name="Adamski M."/>
            <person name="Calcino A."/>
            <person name="Cummins S.F."/>
            <person name="Goodstein D.M."/>
            <person name="Harris C."/>
            <person name="Jackson D.J."/>
            <person name="Leys S.P."/>
            <person name="Shu S."/>
            <person name="Woodcroft B.J."/>
            <person name="Vervoort M."/>
            <person name="Kosik K.S."/>
            <person name="Manning G."/>
            <person name="Degnan B.M."/>
            <person name="Rokhsar D.S."/>
        </authorList>
    </citation>
    <scope>NUCLEOTIDE SEQUENCE [LARGE SCALE GENOMIC DNA]</scope>
</reference>
<dbReference type="InterPro" id="IPR004875">
    <property type="entry name" value="DDE_SF_endonuclease_dom"/>
</dbReference>
<dbReference type="SUPFAM" id="SSF46689">
    <property type="entry name" value="Homeodomain-like"/>
    <property type="match status" value="1"/>
</dbReference>
<dbReference type="GO" id="GO:0005634">
    <property type="term" value="C:nucleus"/>
    <property type="evidence" value="ECO:0007669"/>
    <property type="project" value="TreeGrafter"/>
</dbReference>
<proteinExistence type="predicted"/>
<dbReference type="AlphaFoldDB" id="A0AAN0IIN3"/>
<feature type="region of interest" description="Disordered" evidence="1">
    <location>
        <begin position="452"/>
        <end position="472"/>
    </location>
</feature>
<evidence type="ECO:0000313" key="5">
    <source>
        <dbReference type="Proteomes" id="UP000007879"/>
    </source>
</evidence>
<dbReference type="InterPro" id="IPR009057">
    <property type="entry name" value="Homeodomain-like_sf"/>
</dbReference>